<proteinExistence type="predicted"/>
<accession>A0A8W7JX81</accession>
<reference evidence="1 2" key="1">
    <citation type="journal article" date="2017" name="G3 (Bethesda)">
        <title>The Physical Genome Mapping of Anopheles albimanus Corrected Scaffold Misassemblies and Identified Interarm Rearrangements in Genus Anopheles.</title>
        <authorList>
            <person name="Artemov G.N."/>
            <person name="Peery A.N."/>
            <person name="Jiang X."/>
            <person name="Tu Z."/>
            <person name="Stegniy V.N."/>
            <person name="Sharakhova M.V."/>
            <person name="Sharakhov I.V."/>
        </authorList>
    </citation>
    <scope>NUCLEOTIDE SEQUENCE [LARGE SCALE GENOMIC DNA]</scope>
    <source>
        <strain evidence="1 2">ALBI9_A</strain>
    </source>
</reference>
<dbReference type="EnsemblMetazoa" id="AALB008797-RA">
    <property type="protein sequence ID" value="AALB008797-PA"/>
    <property type="gene ID" value="AALB008797"/>
</dbReference>
<dbReference type="Proteomes" id="UP000069272">
    <property type="component" value="Chromosome 2R"/>
</dbReference>
<evidence type="ECO:0000313" key="2">
    <source>
        <dbReference type="Proteomes" id="UP000069272"/>
    </source>
</evidence>
<reference evidence="1" key="2">
    <citation type="submission" date="2022-08" db="UniProtKB">
        <authorList>
            <consortium name="EnsemblMetazoa"/>
        </authorList>
    </citation>
    <scope>IDENTIFICATION</scope>
    <source>
        <strain evidence="1">STECLA/ALBI9_A</strain>
    </source>
</reference>
<keyword evidence="2" id="KW-1185">Reference proteome</keyword>
<name>A0A8W7JX81_ANOAL</name>
<organism evidence="1 2">
    <name type="scientific">Anopheles albimanus</name>
    <name type="common">New world malaria mosquito</name>
    <dbReference type="NCBI Taxonomy" id="7167"/>
    <lineage>
        <taxon>Eukaryota</taxon>
        <taxon>Metazoa</taxon>
        <taxon>Ecdysozoa</taxon>
        <taxon>Arthropoda</taxon>
        <taxon>Hexapoda</taxon>
        <taxon>Insecta</taxon>
        <taxon>Pterygota</taxon>
        <taxon>Neoptera</taxon>
        <taxon>Endopterygota</taxon>
        <taxon>Diptera</taxon>
        <taxon>Nematocera</taxon>
        <taxon>Culicoidea</taxon>
        <taxon>Culicidae</taxon>
        <taxon>Anophelinae</taxon>
        <taxon>Anopheles</taxon>
    </lineage>
</organism>
<dbReference type="RefSeq" id="XP_035783173.1">
    <property type="nucleotide sequence ID" value="XM_035927280.1"/>
</dbReference>
<dbReference type="AlphaFoldDB" id="A0A8W7JX81"/>
<protein>
    <submittedName>
        <fullName evidence="1">Uncharacterized protein</fullName>
    </submittedName>
</protein>
<evidence type="ECO:0000313" key="1">
    <source>
        <dbReference type="EnsemblMetazoa" id="AALB008797-PA"/>
    </source>
</evidence>
<sequence>MSQPQDSTMSQKNFVRSEERGYRCTAIWMKETSPALEAFPQNLGVSQQPSQQNMVNKPCTTSCRVDGLSAEEADALVILKESIFPKIGHPTGRASRFPTFMAHFPCLNDHASLKGNVIL</sequence>
<dbReference type="GeneID" id="118461685"/>